<proteinExistence type="predicted"/>
<evidence type="ECO:0000313" key="2">
    <source>
        <dbReference type="EMBL" id="JAG08930.1"/>
    </source>
</evidence>
<organism evidence="2">
    <name type="scientific">Lygus hesperus</name>
    <name type="common">Western plant bug</name>
    <dbReference type="NCBI Taxonomy" id="30085"/>
    <lineage>
        <taxon>Eukaryota</taxon>
        <taxon>Metazoa</taxon>
        <taxon>Ecdysozoa</taxon>
        <taxon>Arthropoda</taxon>
        <taxon>Hexapoda</taxon>
        <taxon>Insecta</taxon>
        <taxon>Pterygota</taxon>
        <taxon>Neoptera</taxon>
        <taxon>Paraneoptera</taxon>
        <taxon>Hemiptera</taxon>
        <taxon>Heteroptera</taxon>
        <taxon>Panheteroptera</taxon>
        <taxon>Cimicomorpha</taxon>
        <taxon>Miridae</taxon>
        <taxon>Mirini</taxon>
        <taxon>Lygus</taxon>
    </lineage>
</organism>
<keyword evidence="2" id="KW-0808">Transferase</keyword>
<keyword evidence="2" id="KW-0695">RNA-directed DNA polymerase</keyword>
<accession>A0A0A9WVP8</accession>
<feature type="non-terminal residue" evidence="2">
    <location>
        <position position="1"/>
    </location>
</feature>
<gene>
    <name evidence="2" type="primary">RTase_66</name>
    <name evidence="2" type="ORF">CM83_34491</name>
</gene>
<dbReference type="EMBL" id="GBHO01034674">
    <property type="protein sequence ID" value="JAG08930.1"/>
    <property type="molecule type" value="Transcribed_RNA"/>
</dbReference>
<feature type="domain" description="Endonuclease/exonuclease/phosphatase" evidence="1">
    <location>
        <begin position="15"/>
        <end position="162"/>
    </location>
</feature>
<dbReference type="Pfam" id="PF03372">
    <property type="entry name" value="Exo_endo_phos"/>
    <property type="match status" value="1"/>
</dbReference>
<dbReference type="AlphaFoldDB" id="A0A0A9WVP8"/>
<reference evidence="2" key="1">
    <citation type="journal article" date="2014" name="PLoS ONE">
        <title>Transcriptome-Based Identification of ABC Transporters in the Western Tarnished Plant Bug Lygus hesperus.</title>
        <authorList>
            <person name="Hull J.J."/>
            <person name="Chaney K."/>
            <person name="Geib S.M."/>
            <person name="Fabrick J.A."/>
            <person name="Brent C.S."/>
            <person name="Walsh D."/>
            <person name="Lavine L.C."/>
        </authorList>
    </citation>
    <scope>NUCLEOTIDE SEQUENCE</scope>
</reference>
<dbReference type="SUPFAM" id="SSF56219">
    <property type="entry name" value="DNase I-like"/>
    <property type="match status" value="1"/>
</dbReference>
<dbReference type="InterPro" id="IPR036691">
    <property type="entry name" value="Endo/exonu/phosph_ase_sf"/>
</dbReference>
<keyword evidence="2" id="KW-0548">Nucleotidyltransferase</keyword>
<sequence>LNSHDKTTKNFEVCFWNINGKLCSINEDLTELLAKNNKFDMFCFTETWHESRPIPIPAALTDSYVHVDSLAIRDSSLGRASGGILLFIQKNLMKSYTVIDISNLWILIRINLPGTVLVVGSFYLSPAIDDVIALEMVHGVLTDLVGSMPSNTVWLLGGDWNSRIGLAGDLERDLTAGACIGERRLSLDRTVNRRGRLFTELCEEFGLIVCNGRSDAPHL</sequence>
<dbReference type="InterPro" id="IPR005135">
    <property type="entry name" value="Endo/exonuclease/phosphatase"/>
</dbReference>
<dbReference type="GO" id="GO:0003964">
    <property type="term" value="F:RNA-directed DNA polymerase activity"/>
    <property type="evidence" value="ECO:0007669"/>
    <property type="project" value="UniProtKB-KW"/>
</dbReference>
<dbReference type="Gene3D" id="3.60.10.10">
    <property type="entry name" value="Endonuclease/exonuclease/phosphatase"/>
    <property type="match status" value="1"/>
</dbReference>
<reference evidence="2" key="2">
    <citation type="submission" date="2014-07" db="EMBL/GenBank/DDBJ databases">
        <authorList>
            <person name="Hull J."/>
        </authorList>
    </citation>
    <scope>NUCLEOTIDE SEQUENCE</scope>
</reference>
<protein>
    <submittedName>
        <fullName evidence="2">Putative RNA-directed DNA polymerase from transposon BS</fullName>
    </submittedName>
</protein>
<name>A0A0A9WVP8_LYGHE</name>
<evidence type="ECO:0000259" key="1">
    <source>
        <dbReference type="Pfam" id="PF03372"/>
    </source>
</evidence>